<dbReference type="EMBL" id="JAHRIQ010023884">
    <property type="protein sequence ID" value="MEQ2228545.1"/>
    <property type="molecule type" value="Genomic_DNA"/>
</dbReference>
<comment type="caution">
    <text evidence="1">The sequence shown here is derived from an EMBL/GenBank/DDBJ whole genome shotgun (WGS) entry which is preliminary data.</text>
</comment>
<reference evidence="1 2" key="1">
    <citation type="submission" date="2021-06" db="EMBL/GenBank/DDBJ databases">
        <authorList>
            <person name="Palmer J.M."/>
        </authorList>
    </citation>
    <scope>NUCLEOTIDE SEQUENCE [LARGE SCALE GENOMIC DNA]</scope>
    <source>
        <strain evidence="2">if_2019</strain>
        <tissue evidence="1">Muscle</tissue>
    </source>
</reference>
<proteinExistence type="predicted"/>
<evidence type="ECO:0000313" key="2">
    <source>
        <dbReference type="Proteomes" id="UP001482620"/>
    </source>
</evidence>
<name>A0ABV0T836_9TELE</name>
<dbReference type="Proteomes" id="UP001482620">
    <property type="component" value="Unassembled WGS sequence"/>
</dbReference>
<evidence type="ECO:0000313" key="1">
    <source>
        <dbReference type="EMBL" id="MEQ2228545.1"/>
    </source>
</evidence>
<protein>
    <submittedName>
        <fullName evidence="1">Uncharacterized protein</fullName>
    </submittedName>
</protein>
<keyword evidence="2" id="KW-1185">Reference proteome</keyword>
<gene>
    <name evidence="1" type="ORF">ILYODFUR_010004</name>
</gene>
<accession>A0ABV0T836</accession>
<sequence length="103" mass="11534">MSVTWFKREHVCPRSCQTPSTPTPHRHSTLSALRPLSLSHIPHSALPTFKTPQIATAITAYMQPSCPLIPLRFCTYSLSYPTRVSVDIQGLDNETETPGFRPQ</sequence>
<organism evidence="1 2">
    <name type="scientific">Ilyodon furcidens</name>
    <name type="common">goldbreast splitfin</name>
    <dbReference type="NCBI Taxonomy" id="33524"/>
    <lineage>
        <taxon>Eukaryota</taxon>
        <taxon>Metazoa</taxon>
        <taxon>Chordata</taxon>
        <taxon>Craniata</taxon>
        <taxon>Vertebrata</taxon>
        <taxon>Euteleostomi</taxon>
        <taxon>Actinopterygii</taxon>
        <taxon>Neopterygii</taxon>
        <taxon>Teleostei</taxon>
        <taxon>Neoteleostei</taxon>
        <taxon>Acanthomorphata</taxon>
        <taxon>Ovalentaria</taxon>
        <taxon>Atherinomorphae</taxon>
        <taxon>Cyprinodontiformes</taxon>
        <taxon>Goodeidae</taxon>
        <taxon>Ilyodon</taxon>
    </lineage>
</organism>